<sequence length="201" mass="21882">MVIASYKSMIYGQLGEVTAIAKMVNEQQIRGLGKVIAGHGYSDDVLAVIAHKHFNLADNEAMLETTVGDARISKPAELSMIDASNAKPNLISCNGDNTWYPVSFDAESKKMPKAFTDIEFLQNVSTYLMQNNLQDKLLLAARGKNLKDDVQYVERNDCATRTSEVKQSNEGDGVKTTYKFSCDPEGGITANVACVCAVCQG</sequence>
<accession>A0AC34FUI8</accession>
<name>A0AC34FUI8_9BILA</name>
<organism evidence="1 2">
    <name type="scientific">Panagrolaimus sp. ES5</name>
    <dbReference type="NCBI Taxonomy" id="591445"/>
    <lineage>
        <taxon>Eukaryota</taxon>
        <taxon>Metazoa</taxon>
        <taxon>Ecdysozoa</taxon>
        <taxon>Nematoda</taxon>
        <taxon>Chromadorea</taxon>
        <taxon>Rhabditida</taxon>
        <taxon>Tylenchina</taxon>
        <taxon>Panagrolaimomorpha</taxon>
        <taxon>Panagrolaimoidea</taxon>
        <taxon>Panagrolaimidae</taxon>
        <taxon>Panagrolaimus</taxon>
    </lineage>
</organism>
<evidence type="ECO:0000313" key="1">
    <source>
        <dbReference type="Proteomes" id="UP000887579"/>
    </source>
</evidence>
<reference evidence="2" key="1">
    <citation type="submission" date="2022-11" db="UniProtKB">
        <authorList>
            <consortium name="WormBaseParasite"/>
        </authorList>
    </citation>
    <scope>IDENTIFICATION</scope>
</reference>
<dbReference type="Proteomes" id="UP000887579">
    <property type="component" value="Unplaced"/>
</dbReference>
<dbReference type="WBParaSite" id="ES5_v2.g20683.t1">
    <property type="protein sequence ID" value="ES5_v2.g20683.t1"/>
    <property type="gene ID" value="ES5_v2.g20683"/>
</dbReference>
<evidence type="ECO:0000313" key="2">
    <source>
        <dbReference type="WBParaSite" id="ES5_v2.g20683.t1"/>
    </source>
</evidence>
<proteinExistence type="predicted"/>
<protein>
    <submittedName>
        <fullName evidence="2">Uncharacterized protein</fullName>
    </submittedName>
</protein>